<dbReference type="CDD" id="cd00053">
    <property type="entry name" value="EGF"/>
    <property type="match status" value="1"/>
</dbReference>
<dbReference type="FunFam" id="2.10.25.10:FF:000393">
    <property type="entry name" value="Neurogenic locus notch homolog protein 2"/>
    <property type="match status" value="1"/>
</dbReference>
<dbReference type="Proteomes" id="UP000299084">
    <property type="component" value="Unassembled WGS sequence"/>
</dbReference>
<name>A0A5N4DV18_CAMDR</name>
<comment type="caution">
    <text evidence="3">The sequence shown here is derived from an EMBL/GenBank/DDBJ whole genome shotgun (WGS) entry which is preliminary data.</text>
</comment>
<evidence type="ECO:0000256" key="1">
    <source>
        <dbReference type="PROSITE-ProRule" id="PRU00076"/>
    </source>
</evidence>
<accession>A0A5N4DV18</accession>
<dbReference type="PROSITE" id="PS50026">
    <property type="entry name" value="EGF_3"/>
    <property type="match status" value="1"/>
</dbReference>
<organism evidence="3 4">
    <name type="scientific">Camelus dromedarius</name>
    <name type="common">Dromedary</name>
    <name type="synonym">Arabian camel</name>
    <dbReference type="NCBI Taxonomy" id="9838"/>
    <lineage>
        <taxon>Eukaryota</taxon>
        <taxon>Metazoa</taxon>
        <taxon>Chordata</taxon>
        <taxon>Craniata</taxon>
        <taxon>Vertebrata</taxon>
        <taxon>Euteleostomi</taxon>
        <taxon>Mammalia</taxon>
        <taxon>Eutheria</taxon>
        <taxon>Laurasiatheria</taxon>
        <taxon>Artiodactyla</taxon>
        <taxon>Tylopoda</taxon>
        <taxon>Camelidae</taxon>
        <taxon>Camelus</taxon>
    </lineage>
</organism>
<reference evidence="3 4" key="1">
    <citation type="journal article" date="2019" name="Mol. Ecol. Resour.">
        <title>Improving Illumina assemblies with Hi-C and long reads: an example with the North African dromedary.</title>
        <authorList>
            <person name="Elbers J.P."/>
            <person name="Rogers M.F."/>
            <person name="Perelman P.L."/>
            <person name="Proskuryakova A.A."/>
            <person name="Serdyukova N.A."/>
            <person name="Johnson W.E."/>
            <person name="Horin P."/>
            <person name="Corander J."/>
            <person name="Murphy D."/>
            <person name="Burger P.A."/>
        </authorList>
    </citation>
    <scope>NUCLEOTIDE SEQUENCE [LARGE SCALE GENOMIC DNA]</scope>
    <source>
        <strain evidence="3">Drom800</strain>
        <tissue evidence="3">Blood</tissue>
    </source>
</reference>
<dbReference type="EMBL" id="JWIN03000009">
    <property type="protein sequence ID" value="KAB1274804.1"/>
    <property type="molecule type" value="Genomic_DNA"/>
</dbReference>
<feature type="domain" description="EGF-like" evidence="2">
    <location>
        <begin position="20"/>
        <end position="58"/>
    </location>
</feature>
<evidence type="ECO:0000259" key="2">
    <source>
        <dbReference type="PROSITE" id="PS50026"/>
    </source>
</evidence>
<dbReference type="SUPFAM" id="SSF57196">
    <property type="entry name" value="EGF/Laminin"/>
    <property type="match status" value="1"/>
</dbReference>
<dbReference type="InterPro" id="IPR000742">
    <property type="entry name" value="EGF"/>
</dbReference>
<dbReference type="Pfam" id="PF00008">
    <property type="entry name" value="EGF"/>
    <property type="match status" value="1"/>
</dbReference>
<gene>
    <name evidence="3" type="ORF">Cadr_000011020</name>
</gene>
<dbReference type="Gene3D" id="2.10.25.10">
    <property type="entry name" value="Laminin"/>
    <property type="match status" value="1"/>
</dbReference>
<dbReference type="AlphaFoldDB" id="A0A5N4DV18"/>
<keyword evidence="4" id="KW-1185">Reference proteome</keyword>
<sequence>MCGPGYAGESHMPMCPRYSTTHPCFVSQPCLNGGTCYVLSRDAYECSCQVGFTGNKVGLRPLLSYSEQVLLFSIF</sequence>
<evidence type="ECO:0000313" key="3">
    <source>
        <dbReference type="EMBL" id="KAB1274804.1"/>
    </source>
</evidence>
<evidence type="ECO:0000313" key="4">
    <source>
        <dbReference type="Proteomes" id="UP000299084"/>
    </source>
</evidence>
<proteinExistence type="predicted"/>
<keyword evidence="1" id="KW-0245">EGF-like domain</keyword>
<protein>
    <submittedName>
        <fullName evidence="3">Notch-like protein 2 N-terminal-like protein C</fullName>
    </submittedName>
</protein>
<comment type="caution">
    <text evidence="1">Lacks conserved residue(s) required for the propagation of feature annotation.</text>
</comment>